<dbReference type="SUPFAM" id="SSF54523">
    <property type="entry name" value="Pili subunits"/>
    <property type="match status" value="1"/>
</dbReference>
<evidence type="ECO:0000313" key="12">
    <source>
        <dbReference type="Proteomes" id="UP001595882"/>
    </source>
</evidence>
<evidence type="ECO:0000256" key="8">
    <source>
        <dbReference type="ARBA" id="ARBA00023287"/>
    </source>
</evidence>
<keyword evidence="6 10" id="KW-1133">Transmembrane helix</keyword>
<comment type="caution">
    <text evidence="11">The sequence shown here is derived from an EMBL/GenBank/DDBJ whole genome shotgun (WGS) entry which is preliminary data.</text>
</comment>
<reference evidence="12" key="1">
    <citation type="journal article" date="2019" name="Int. J. Syst. Evol. Microbiol.">
        <title>The Global Catalogue of Microorganisms (GCM) 10K type strain sequencing project: providing services to taxonomists for standard genome sequencing and annotation.</title>
        <authorList>
            <consortium name="The Broad Institute Genomics Platform"/>
            <consortium name="The Broad Institute Genome Sequencing Center for Infectious Disease"/>
            <person name="Wu L."/>
            <person name="Ma J."/>
        </authorList>
    </citation>
    <scope>NUCLEOTIDE SEQUENCE [LARGE SCALE GENOMIC DNA]</scope>
    <source>
        <strain evidence="12">CCUG 37865</strain>
    </source>
</reference>
<comment type="subunit">
    <text evidence="10">Homodimer.</text>
</comment>
<evidence type="ECO:0000256" key="6">
    <source>
        <dbReference type="ARBA" id="ARBA00022989"/>
    </source>
</evidence>
<name>A0ABV8WWJ3_9BACI</name>
<keyword evidence="4" id="KW-0488">Methylation</keyword>
<dbReference type="Proteomes" id="UP001595882">
    <property type="component" value="Unassembled WGS sequence"/>
</dbReference>
<sequence>MYKNESGFTLIEMLIVLAVISLLLILFIPNLANKNNSIQEKGCEALIALAENQLLAYELDEKSTIQSASDLVEAGYLKSAECANGTNKLVYQPNGDKPFTTEEIQ</sequence>
<evidence type="ECO:0000256" key="5">
    <source>
        <dbReference type="ARBA" id="ARBA00022692"/>
    </source>
</evidence>
<evidence type="ECO:0000256" key="1">
    <source>
        <dbReference type="ARBA" id="ARBA00004162"/>
    </source>
</evidence>
<dbReference type="PROSITE" id="PS00409">
    <property type="entry name" value="PROKAR_NTER_METHYL"/>
    <property type="match status" value="1"/>
</dbReference>
<dbReference type="InterPro" id="IPR000983">
    <property type="entry name" value="Bac_GSPG_pilin"/>
</dbReference>
<comment type="subcellular location">
    <subcellularLocation>
        <location evidence="1">Cell membrane</location>
        <topology evidence="1">Single-pass membrane protein</topology>
    </subcellularLocation>
    <subcellularLocation>
        <location evidence="2">Cell surface</location>
    </subcellularLocation>
</comment>
<dbReference type="NCBIfam" id="TIGR02532">
    <property type="entry name" value="IV_pilin_GFxxxE"/>
    <property type="match status" value="1"/>
</dbReference>
<dbReference type="PIRSF" id="PIRSF029928">
    <property type="entry name" value="Late_competence_ComGC"/>
    <property type="match status" value="1"/>
</dbReference>
<feature type="transmembrane region" description="Helical" evidence="10">
    <location>
        <begin position="6"/>
        <end position="28"/>
    </location>
</feature>
<gene>
    <name evidence="11" type="primary">comGC</name>
    <name evidence="11" type="ORF">ACFOY7_14250</name>
</gene>
<keyword evidence="5 10" id="KW-0812">Transmembrane</keyword>
<dbReference type="EMBL" id="JBHSDT010000008">
    <property type="protein sequence ID" value="MFC4404226.1"/>
    <property type="molecule type" value="Genomic_DNA"/>
</dbReference>
<accession>A0ABV8WWJ3</accession>
<keyword evidence="12" id="KW-1185">Reference proteome</keyword>
<dbReference type="InterPro" id="IPR045584">
    <property type="entry name" value="Pilin-like"/>
</dbReference>
<dbReference type="PRINTS" id="PR00813">
    <property type="entry name" value="BCTERIALGSPG"/>
</dbReference>
<dbReference type="Gene3D" id="3.30.700.10">
    <property type="entry name" value="Glycoprotein, Type 4 Pilin"/>
    <property type="match status" value="1"/>
</dbReference>
<keyword evidence="8 10" id="KW-0178">Competence</keyword>
<evidence type="ECO:0000256" key="4">
    <source>
        <dbReference type="ARBA" id="ARBA00022481"/>
    </source>
</evidence>
<comment type="function">
    <text evidence="10">Required for transformation and DNA binding.</text>
</comment>
<evidence type="ECO:0000256" key="10">
    <source>
        <dbReference type="PIRNR" id="PIRNR029928"/>
    </source>
</evidence>
<keyword evidence="10" id="KW-0813">Transport</keyword>
<proteinExistence type="inferred from homology"/>
<evidence type="ECO:0000256" key="9">
    <source>
        <dbReference type="ARBA" id="ARBA00043982"/>
    </source>
</evidence>
<evidence type="ECO:0000256" key="3">
    <source>
        <dbReference type="ARBA" id="ARBA00022475"/>
    </source>
</evidence>
<dbReference type="RefSeq" id="WP_390252764.1">
    <property type="nucleotide sequence ID" value="NZ_JBHSDT010000008.1"/>
</dbReference>
<dbReference type="InterPro" id="IPR012902">
    <property type="entry name" value="N_methyl_site"/>
</dbReference>
<dbReference type="NCBIfam" id="NF040999">
    <property type="entry name" value="pilin_ComGC"/>
    <property type="match status" value="1"/>
</dbReference>
<keyword evidence="3 10" id="KW-1003">Cell membrane</keyword>
<keyword evidence="7 10" id="KW-0472">Membrane</keyword>
<evidence type="ECO:0000256" key="2">
    <source>
        <dbReference type="ARBA" id="ARBA00004241"/>
    </source>
</evidence>
<protein>
    <recommendedName>
        <fullName evidence="10">ComG operon protein 3</fullName>
    </recommendedName>
</protein>
<evidence type="ECO:0000313" key="11">
    <source>
        <dbReference type="EMBL" id="MFC4404226.1"/>
    </source>
</evidence>
<evidence type="ECO:0000256" key="7">
    <source>
        <dbReference type="ARBA" id="ARBA00023136"/>
    </source>
</evidence>
<comment type="similarity">
    <text evidence="9 10">Belongs to the ComGC family.</text>
</comment>
<dbReference type="InterPro" id="IPR016940">
    <property type="entry name" value="ComGC"/>
</dbReference>
<organism evidence="11 12">
    <name type="scientific">Gracilibacillus xinjiangensis</name>
    <dbReference type="NCBI Taxonomy" id="1193282"/>
    <lineage>
        <taxon>Bacteria</taxon>
        <taxon>Bacillati</taxon>
        <taxon>Bacillota</taxon>
        <taxon>Bacilli</taxon>
        <taxon>Bacillales</taxon>
        <taxon>Bacillaceae</taxon>
        <taxon>Gracilibacillus</taxon>
    </lineage>
</organism>
<dbReference type="Pfam" id="PF07963">
    <property type="entry name" value="N_methyl"/>
    <property type="match status" value="1"/>
</dbReference>